<feature type="compositionally biased region" description="Basic and acidic residues" evidence="1">
    <location>
        <begin position="788"/>
        <end position="804"/>
    </location>
</feature>
<evidence type="ECO:0000313" key="2">
    <source>
        <dbReference type="Proteomes" id="UP000504633"/>
    </source>
</evidence>
<evidence type="ECO:0000256" key="1">
    <source>
        <dbReference type="SAM" id="MobiDB-lite"/>
    </source>
</evidence>
<feature type="compositionally biased region" description="Gly residues" evidence="1">
    <location>
        <begin position="30"/>
        <end position="41"/>
    </location>
</feature>
<feature type="region of interest" description="Disordered" evidence="1">
    <location>
        <begin position="727"/>
        <end position="885"/>
    </location>
</feature>
<feature type="compositionally biased region" description="Basic and acidic residues" evidence="1">
    <location>
        <begin position="87"/>
        <end position="98"/>
    </location>
</feature>
<reference evidence="3" key="1">
    <citation type="submission" date="2025-08" db="UniProtKB">
        <authorList>
            <consortium name="RefSeq"/>
        </authorList>
    </citation>
    <scope>IDENTIFICATION</scope>
    <source>
        <strain evidence="3">15085-1641.00</strain>
        <tissue evidence="3">Whole body</tissue>
    </source>
</reference>
<protein>
    <submittedName>
        <fullName evidence="3">DNA ligase 1 isoform X1</fullName>
    </submittedName>
</protein>
<dbReference type="PANTHER" id="PTHR15491:SF18">
    <property type="entry name" value="CIZ1 ZINC FINGER PROTEIN, ISOFORM A"/>
    <property type="match status" value="1"/>
</dbReference>
<keyword evidence="2" id="KW-1185">Reference proteome</keyword>
<name>A0A6J1LU57_DROHY</name>
<feature type="compositionally biased region" description="Basic and acidic residues" evidence="1">
    <location>
        <begin position="300"/>
        <end position="318"/>
    </location>
</feature>
<feature type="region of interest" description="Disordered" evidence="1">
    <location>
        <begin position="278"/>
        <end position="480"/>
    </location>
</feature>
<dbReference type="AlphaFoldDB" id="A0A6J1LU57"/>
<feature type="region of interest" description="Disordered" evidence="1">
    <location>
        <begin position="24"/>
        <end position="230"/>
    </location>
</feature>
<dbReference type="Proteomes" id="UP000504633">
    <property type="component" value="Unplaced"/>
</dbReference>
<dbReference type="PANTHER" id="PTHR15491">
    <property type="match status" value="1"/>
</dbReference>
<feature type="compositionally biased region" description="Low complexity" evidence="1">
    <location>
        <begin position="42"/>
        <end position="55"/>
    </location>
</feature>
<feature type="compositionally biased region" description="Basic and acidic residues" evidence="1">
    <location>
        <begin position="330"/>
        <end position="344"/>
    </location>
</feature>
<dbReference type="KEGG" id="dhe:111598757"/>
<dbReference type="OMA" id="NYRPNGG"/>
<dbReference type="InterPro" id="IPR026811">
    <property type="entry name" value="CIZ1"/>
</dbReference>
<feature type="compositionally biased region" description="Basic and acidic residues" evidence="1">
    <location>
        <begin position="356"/>
        <end position="371"/>
    </location>
</feature>
<feature type="compositionally biased region" description="Low complexity" evidence="1">
    <location>
        <begin position="75"/>
        <end position="86"/>
    </location>
</feature>
<gene>
    <name evidence="3" type="primary">LOC111598757</name>
</gene>
<dbReference type="GO" id="GO:0016874">
    <property type="term" value="F:ligase activity"/>
    <property type="evidence" value="ECO:0007669"/>
    <property type="project" value="UniProtKB-KW"/>
</dbReference>
<feature type="compositionally biased region" description="Basic and acidic residues" evidence="1">
    <location>
        <begin position="402"/>
        <end position="480"/>
    </location>
</feature>
<feature type="compositionally biased region" description="Basic and acidic residues" evidence="1">
    <location>
        <begin position="831"/>
        <end position="866"/>
    </location>
</feature>
<feature type="compositionally biased region" description="Basic and acidic residues" evidence="1">
    <location>
        <begin position="727"/>
        <end position="739"/>
    </location>
</feature>
<evidence type="ECO:0000313" key="3">
    <source>
        <dbReference type="RefSeq" id="XP_023169932.2"/>
    </source>
</evidence>
<feature type="compositionally biased region" description="Acidic residues" evidence="1">
    <location>
        <begin position="319"/>
        <end position="329"/>
    </location>
</feature>
<feature type="compositionally biased region" description="Acidic residues" evidence="1">
    <location>
        <begin position="372"/>
        <end position="382"/>
    </location>
</feature>
<accession>A0A6J1LU57</accession>
<feature type="compositionally biased region" description="Acidic residues" evidence="1">
    <location>
        <begin position="740"/>
        <end position="750"/>
    </location>
</feature>
<dbReference type="OrthoDB" id="6354489at2759"/>
<sequence>MVLTYMTLFINVWKRKQIRKMRGRGNYIPRGGGTMRGGGGYYNNRNSSNYVNTRTQGNYRPNNGRYENNYHHNNRYSGGNNNNSNNDHYDNRNRDKFNNHHNSSTGGRYDSGSSHKRSYDSSRDRGDDRKRPRQDDYRRTSSSNDHNDRPSSSSQNMGSSSSSYHQRNSTGGGGGGSSSSYRPRDDSGSQRHQRDSSMGPPKRPLLRSVAGTSYISRPRGSMSIRGGMMRNNMRGVGTMRIVRPRLNESNDLRTMRRQLLYAQQKDRARLLKIQQLKSSLRRQRQAGNSSDNSSDDNDDSDKADKGDHSDKKKMKSNEDDGEEDEDNDDKDGADGEDKKNETTKKSTIKKRSNKTATEDAEGKSHDDKGKDDDDDQELDDNNGAEKKKAKVGTDDDDDAYEEAGKGKTDESGDNADKPKEKGKSSDTAEKSIGKKKDKDGDDKDSKSKKSSSKKDRSARKDKDESEDDRKERRTTSRHRDDEHNLRPRTFIKLTCVHCRIKCVTFKEYHYHLNSRTHKNSMRTVALRQRADLQRMRARQRTTQREIEENSKEEYESRYCRLCRLAYRQPKNLHQASEHHKTIKKFLMPYCGSCHLAFKNAMLYENHRCSLEHIRNKARNDESGSEDSVDEREIDLNKFLTVDSVGEIDDDIMDADVDAMLLQAETAQKSADEETRKRGLIGLEFIKAVEAFYCEICNHYSSKQGDDTLEAYTKKHCLQHLHVKNYLRHKEETEKKSKSDEGEDDDPDVDEEGNKLPKDTDEAEAEEDIEMEAKDEDEEEEDYEGEDGDGSHDEKLWEEVDKDLGDLLAEVKPLTHEEEDEEDESVLNIDIESEKNKLKDVKDESNGNADESAKDIKPAANTPDKKPAAPTNTPTKSATAVKAESTTANKAMAKVIKANRPGPASMKRQVLVSLKRTSAADIKAATKSATDSK</sequence>
<dbReference type="CTD" id="25792"/>
<keyword evidence="3" id="KW-0436">Ligase</keyword>
<organism evidence="2 3">
    <name type="scientific">Drosophila hydei</name>
    <name type="common">Fruit fly</name>
    <dbReference type="NCBI Taxonomy" id="7224"/>
    <lineage>
        <taxon>Eukaryota</taxon>
        <taxon>Metazoa</taxon>
        <taxon>Ecdysozoa</taxon>
        <taxon>Arthropoda</taxon>
        <taxon>Hexapoda</taxon>
        <taxon>Insecta</taxon>
        <taxon>Pterygota</taxon>
        <taxon>Neoptera</taxon>
        <taxon>Endopterygota</taxon>
        <taxon>Diptera</taxon>
        <taxon>Brachycera</taxon>
        <taxon>Muscomorpha</taxon>
        <taxon>Ephydroidea</taxon>
        <taxon>Drosophilidae</taxon>
        <taxon>Drosophila</taxon>
    </lineage>
</organism>
<feature type="compositionally biased region" description="Basic and acidic residues" evidence="1">
    <location>
        <begin position="182"/>
        <end position="195"/>
    </location>
</feature>
<feature type="compositionally biased region" description="Acidic residues" evidence="1">
    <location>
        <begin position="760"/>
        <end position="787"/>
    </location>
</feature>
<dbReference type="RefSeq" id="XP_023169932.2">
    <property type="nucleotide sequence ID" value="XM_023314164.2"/>
</dbReference>
<dbReference type="GeneID" id="111598757"/>
<proteinExistence type="predicted"/>
<feature type="compositionally biased region" description="Low complexity" evidence="1">
    <location>
        <begin position="151"/>
        <end position="163"/>
    </location>
</feature>
<feature type="compositionally biased region" description="Polar residues" evidence="1">
    <location>
        <begin position="869"/>
        <end position="885"/>
    </location>
</feature>
<feature type="compositionally biased region" description="Basic and acidic residues" evidence="1">
    <location>
        <begin position="117"/>
        <end position="149"/>
    </location>
</feature>